<proteinExistence type="predicted"/>
<gene>
    <name evidence="2" type="ORF">CCUS01_15310</name>
</gene>
<dbReference type="EMBL" id="MPDP01000070">
    <property type="protein sequence ID" value="KAK1485204.1"/>
    <property type="molecule type" value="Genomic_DNA"/>
</dbReference>
<dbReference type="AlphaFoldDB" id="A0AAI9VE40"/>
<accession>A0AAI9VE40</accession>
<feature type="compositionally biased region" description="Basic and acidic residues" evidence="1">
    <location>
        <begin position="72"/>
        <end position="100"/>
    </location>
</feature>
<organism evidence="2 3">
    <name type="scientific">Colletotrichum cuscutae</name>
    <dbReference type="NCBI Taxonomy" id="1209917"/>
    <lineage>
        <taxon>Eukaryota</taxon>
        <taxon>Fungi</taxon>
        <taxon>Dikarya</taxon>
        <taxon>Ascomycota</taxon>
        <taxon>Pezizomycotina</taxon>
        <taxon>Sordariomycetes</taxon>
        <taxon>Hypocreomycetidae</taxon>
        <taxon>Glomerellales</taxon>
        <taxon>Glomerellaceae</taxon>
        <taxon>Colletotrichum</taxon>
        <taxon>Colletotrichum acutatum species complex</taxon>
    </lineage>
</organism>
<name>A0AAI9VE40_9PEZI</name>
<keyword evidence="3" id="KW-1185">Reference proteome</keyword>
<evidence type="ECO:0000256" key="1">
    <source>
        <dbReference type="SAM" id="MobiDB-lite"/>
    </source>
</evidence>
<evidence type="ECO:0000313" key="2">
    <source>
        <dbReference type="EMBL" id="KAK1485204.1"/>
    </source>
</evidence>
<sequence length="504" mass="56161">MWGYLDTIATHCVEGEEADDLFPLGTLVCKSVRSLTSNAEYDLPGIATVSLVAHELLDSLVTAKRTQFGERGTSRNREKPDRVLEALPREEDGPSEEKIRGSCARGSQAVWFERKTDSEGDRPGREQSLDLSIALRLCAHGDRALPWSLRPWCSASENQDLEKHSFPHFSAFLPTYFAVSSRTLQEVESFRVSALVICPPIIRCQQPMAVAPTPYPTSRRRTFATHDPRQSQGQPLIVDLPAPVCLGWRFGCLNRITKQTLIYADQIGQVFRPAAPISGAESHSRPGFSTSTESHRVGRGFCLCCPPTSASDHRHESSHVDCRLGTAVAGKDFLVTSKYLFAGSNSAQYISQILVIRILLPAGDFADAITLYRGMALFSLPSLRARNNDTFRTYLDTRYRNVPQCLNSKHGSLTWILLEYLSSMPFPSTLRKTHPFFPSEVGETGLLSQTAPHFERRIVSTVYITYPRGFAYLPCMTRTQYLKRKPCSLSTFLVPPEGAVLLIP</sequence>
<evidence type="ECO:0000313" key="3">
    <source>
        <dbReference type="Proteomes" id="UP001239213"/>
    </source>
</evidence>
<reference evidence="2" key="1">
    <citation type="submission" date="2016-11" db="EMBL/GenBank/DDBJ databases">
        <title>The genome sequence of Colletotrichum cuscutae.</title>
        <authorList>
            <person name="Baroncelli R."/>
        </authorList>
    </citation>
    <scope>NUCLEOTIDE SEQUENCE</scope>
    <source>
        <strain evidence="2">IMI 304802</strain>
    </source>
</reference>
<feature type="region of interest" description="Disordered" evidence="1">
    <location>
        <begin position="67"/>
        <end position="104"/>
    </location>
</feature>
<protein>
    <submittedName>
        <fullName evidence="2">Uncharacterized protein</fullName>
    </submittedName>
</protein>
<comment type="caution">
    <text evidence="2">The sequence shown here is derived from an EMBL/GenBank/DDBJ whole genome shotgun (WGS) entry which is preliminary data.</text>
</comment>
<dbReference type="Proteomes" id="UP001239213">
    <property type="component" value="Unassembled WGS sequence"/>
</dbReference>